<accession>A0ABS7PGE4</accession>
<feature type="region of interest" description="Disordered" evidence="4">
    <location>
        <begin position="38"/>
        <end position="90"/>
    </location>
</feature>
<dbReference type="InterPro" id="IPR001943">
    <property type="entry name" value="UVR_dom"/>
</dbReference>
<dbReference type="PROSITE" id="PS50151">
    <property type="entry name" value="UVR"/>
    <property type="match status" value="1"/>
</dbReference>
<dbReference type="SUPFAM" id="SSF46600">
    <property type="entry name" value="C-terminal UvrC-binding domain of UvrB"/>
    <property type="match status" value="1"/>
</dbReference>
<dbReference type="Gene3D" id="4.10.860.10">
    <property type="entry name" value="UVR domain"/>
    <property type="match status" value="1"/>
</dbReference>
<dbReference type="InterPro" id="IPR036876">
    <property type="entry name" value="UVR_dom_sf"/>
</dbReference>
<evidence type="ECO:0000256" key="4">
    <source>
        <dbReference type="SAM" id="MobiDB-lite"/>
    </source>
</evidence>
<protein>
    <submittedName>
        <fullName evidence="6">UvrB/UvrC motif-containing protein</fullName>
    </submittedName>
</protein>
<evidence type="ECO:0000313" key="7">
    <source>
        <dbReference type="Proteomes" id="UP000759298"/>
    </source>
</evidence>
<feature type="domain" description="UVR" evidence="5">
    <location>
        <begin position="2"/>
        <end position="37"/>
    </location>
</feature>
<dbReference type="Pfam" id="PF02151">
    <property type="entry name" value="UVR"/>
    <property type="match status" value="1"/>
</dbReference>
<dbReference type="Proteomes" id="UP000759298">
    <property type="component" value="Unassembled WGS sequence"/>
</dbReference>
<reference evidence="6 7" key="1">
    <citation type="submission" date="2021-07" db="EMBL/GenBank/DDBJ databases">
        <title>Alteriqipengyuania abyssalis NZ-12B nov, sp.nov isolated from deep sea sponge in pacific ocean.</title>
        <authorList>
            <person name="Tareen S."/>
            <person name="Wink J."/>
        </authorList>
    </citation>
    <scope>NUCLEOTIDE SEQUENCE [LARGE SCALE GENOMIC DNA]</scope>
    <source>
        <strain evidence="6 7">NZ-12B</strain>
    </source>
</reference>
<proteinExistence type="predicted"/>
<gene>
    <name evidence="6" type="ORF">KYN89_13275</name>
</gene>
<keyword evidence="7" id="KW-1185">Reference proteome</keyword>
<evidence type="ECO:0000256" key="3">
    <source>
        <dbReference type="ARBA" id="ARBA00023236"/>
    </source>
</evidence>
<name>A0ABS7PGE4_9SPHN</name>
<keyword evidence="3" id="KW-0227">DNA damage</keyword>
<dbReference type="RefSeq" id="WP_222825486.1">
    <property type="nucleotide sequence ID" value="NZ_JAHWXP010000003.1"/>
</dbReference>
<dbReference type="EMBL" id="JAHWXP010000003">
    <property type="protein sequence ID" value="MBY8338016.1"/>
    <property type="molecule type" value="Genomic_DNA"/>
</dbReference>
<evidence type="ECO:0000259" key="5">
    <source>
        <dbReference type="PROSITE" id="PS50151"/>
    </source>
</evidence>
<keyword evidence="1" id="KW-0228">DNA excision</keyword>
<evidence type="ECO:0000313" key="6">
    <source>
        <dbReference type="EMBL" id="MBY8338016.1"/>
    </source>
</evidence>
<keyword evidence="2" id="KW-0267">Excision nuclease</keyword>
<evidence type="ECO:0000256" key="2">
    <source>
        <dbReference type="ARBA" id="ARBA00022881"/>
    </source>
</evidence>
<comment type="caution">
    <text evidence="6">The sequence shown here is derived from an EMBL/GenBank/DDBJ whole genome shotgun (WGS) entry which is preliminary data.</text>
</comment>
<organism evidence="6 7">
    <name type="scientific">Alteriqipengyuania abyssalis</name>
    <dbReference type="NCBI Taxonomy" id="2860200"/>
    <lineage>
        <taxon>Bacteria</taxon>
        <taxon>Pseudomonadati</taxon>
        <taxon>Pseudomonadota</taxon>
        <taxon>Alphaproteobacteria</taxon>
        <taxon>Sphingomonadales</taxon>
        <taxon>Erythrobacteraceae</taxon>
        <taxon>Alteriqipengyuania</taxon>
    </lineage>
</organism>
<keyword evidence="2" id="KW-0234">DNA repair</keyword>
<keyword evidence="3" id="KW-0742">SOS response</keyword>
<evidence type="ECO:0000256" key="1">
    <source>
        <dbReference type="ARBA" id="ARBA00022769"/>
    </source>
</evidence>
<sequence>MSKTVEELQRDMEAAARALDFETAGRIRDRINLMRGGANAEEAAQADTSGLIRQQPGAMGLGTSRQRPIPPAGWRKPPKPDLMTSGRKRK</sequence>